<reference evidence="2" key="1">
    <citation type="submission" date="2018-04" db="EMBL/GenBank/DDBJ databases">
        <title>Transcriptome assembly of Sipha flava.</title>
        <authorList>
            <person name="Scully E.D."/>
            <person name="Geib S.M."/>
            <person name="Palmer N.A."/>
            <person name="Koch K."/>
            <person name="Bradshaw J."/>
            <person name="Heng-Moss T."/>
            <person name="Sarath G."/>
        </authorList>
    </citation>
    <scope>NUCLEOTIDE SEQUENCE</scope>
</reference>
<feature type="compositionally biased region" description="Polar residues" evidence="1">
    <location>
        <begin position="19"/>
        <end position="52"/>
    </location>
</feature>
<protein>
    <submittedName>
        <fullName evidence="2">Nucleic-acid-binding protein</fullName>
    </submittedName>
</protein>
<name>A0A2S2QZZ9_9HEMI</name>
<dbReference type="EMBL" id="GGMS01014041">
    <property type="protein sequence ID" value="MBY83244.1"/>
    <property type="molecule type" value="Transcribed_RNA"/>
</dbReference>
<gene>
    <name evidence="2" type="ORF">g.75666</name>
</gene>
<accession>A0A2S2QZZ9</accession>
<proteinExistence type="predicted"/>
<evidence type="ECO:0000256" key="1">
    <source>
        <dbReference type="SAM" id="MobiDB-lite"/>
    </source>
</evidence>
<dbReference type="AlphaFoldDB" id="A0A2S2QZZ9"/>
<feature type="compositionally biased region" description="Basic and acidic residues" evidence="1">
    <location>
        <begin position="1"/>
        <end position="11"/>
    </location>
</feature>
<sequence length="220" mass="24965">MPADSRTKPDKTVTPIKIKNNQIISRNSGNSTKTEPNKRSLPSSPTTPTLHNVSKKKPKLFNNRYNVLSDLDDNGENIDVHGSPGQEPTDTTAHTFVKEVLPPPIFIKGVKNFTDLLSEITNLIERNSFICKSSSTYLKIQTEKPEDYRTLIRFLKENDAEFHTYQLQSEKPYRVVIRNLHPTTSVSEISSAIEEIGFATRQVTNIRHNLTKNPLPLFFC</sequence>
<evidence type="ECO:0000313" key="2">
    <source>
        <dbReference type="EMBL" id="MBY83244.1"/>
    </source>
</evidence>
<feature type="region of interest" description="Disordered" evidence="1">
    <location>
        <begin position="1"/>
        <end position="56"/>
    </location>
</feature>
<dbReference type="OrthoDB" id="6628654at2759"/>
<organism evidence="2">
    <name type="scientific">Sipha flava</name>
    <name type="common">yellow sugarcane aphid</name>
    <dbReference type="NCBI Taxonomy" id="143950"/>
    <lineage>
        <taxon>Eukaryota</taxon>
        <taxon>Metazoa</taxon>
        <taxon>Ecdysozoa</taxon>
        <taxon>Arthropoda</taxon>
        <taxon>Hexapoda</taxon>
        <taxon>Insecta</taxon>
        <taxon>Pterygota</taxon>
        <taxon>Neoptera</taxon>
        <taxon>Paraneoptera</taxon>
        <taxon>Hemiptera</taxon>
        <taxon>Sternorrhyncha</taxon>
        <taxon>Aphidomorpha</taxon>
        <taxon>Aphidoidea</taxon>
        <taxon>Aphididae</taxon>
        <taxon>Sipha</taxon>
    </lineage>
</organism>